<evidence type="ECO:0000256" key="3">
    <source>
        <dbReference type="SAM" id="Phobius"/>
    </source>
</evidence>
<evidence type="ECO:0000256" key="2">
    <source>
        <dbReference type="SAM" id="MobiDB-lite"/>
    </source>
</evidence>
<protein>
    <recommendedName>
        <fullName evidence="6">Hyphal anastamosis-8 protein</fullName>
    </recommendedName>
</protein>
<feature type="transmembrane region" description="Helical" evidence="3">
    <location>
        <begin position="268"/>
        <end position="292"/>
    </location>
</feature>
<evidence type="ECO:0000313" key="5">
    <source>
        <dbReference type="Proteomes" id="UP000236546"/>
    </source>
</evidence>
<keyword evidence="3" id="KW-0472">Membrane</keyword>
<sequence length="540" mass="58756">MDSKGPSSLTQETMPQQDVAVAAEDKETAVINTPEPTGFNFNEKKRPAALNLIHQRTGTSSSSSSESSLKVPRTPRFAEATSVHSPVDDDKISPFADPVNPQASESQPSDVGFGYIGSNSNRESIPMAPKSPLKSAMKVPGTPARTMHILSPTFREEAILEKRELETEKEQARDIKHKVRVRMAKFALRSVHFSCSLIILAMLSSSFAIFNATKHLPSQSAMPSWANGTDPWAQKLVLAMACLSLAISVAVFIAYCRGGHRRAEKVGTYYTMFAIGWFIVSLILWVLAAAVFSNSKNNGNNKDMWGWSCVQNTRSVVFSDKVKYSLVCRLQNWSLICIIIEVVVEVISILLYSIVFYRYYSKRRLHKSMDVRDRARSDLYLAQLRSQSAPNTPGFPRSPSFAGAPMTPAMFPPKSPALSQYALSPRHAPANFGSLSSINEKSTFTPSVQVIAEPPSVFTPTPAAFKLQAPPNKAPSATPKTQSPLTQAAPPLPFGVSSQAPPPSENVQEHGPVAAHEPTYDAVPIPGAYTAGPASYGQAM</sequence>
<keyword evidence="3" id="KW-1133">Transmembrane helix</keyword>
<evidence type="ECO:0000313" key="4">
    <source>
        <dbReference type="EMBL" id="PNP42760.1"/>
    </source>
</evidence>
<keyword evidence="3" id="KW-0812">Transmembrane</keyword>
<feature type="coiled-coil region" evidence="1">
    <location>
        <begin position="155"/>
        <end position="182"/>
    </location>
</feature>
<evidence type="ECO:0000256" key="1">
    <source>
        <dbReference type="SAM" id="Coils"/>
    </source>
</evidence>
<reference evidence="4 5" key="1">
    <citation type="submission" date="2017-02" db="EMBL/GenBank/DDBJ databases">
        <title>Genomes of Trichoderma spp. with biocontrol activity.</title>
        <authorList>
            <person name="Gardiner D."/>
            <person name="Kazan K."/>
            <person name="Vos C."/>
            <person name="Harvey P."/>
        </authorList>
    </citation>
    <scope>NUCLEOTIDE SEQUENCE [LARGE SCALE GENOMIC DNA]</scope>
    <source>
        <strain evidence="4 5">A5MH</strain>
    </source>
</reference>
<feature type="transmembrane region" description="Helical" evidence="3">
    <location>
        <begin position="333"/>
        <end position="360"/>
    </location>
</feature>
<proteinExistence type="predicted"/>
<accession>A0A2K0TB55</accession>
<dbReference type="OrthoDB" id="5420724at2759"/>
<keyword evidence="1" id="KW-0175">Coiled coil</keyword>
<gene>
    <name evidence="4" type="ORF">TGAMA5MH_05502</name>
</gene>
<name>A0A2K0TB55_9HYPO</name>
<evidence type="ECO:0008006" key="6">
    <source>
        <dbReference type="Google" id="ProtNLM"/>
    </source>
</evidence>
<feature type="region of interest" description="Disordered" evidence="2">
    <location>
        <begin position="465"/>
        <end position="540"/>
    </location>
</feature>
<feature type="transmembrane region" description="Helical" evidence="3">
    <location>
        <begin position="186"/>
        <end position="212"/>
    </location>
</feature>
<dbReference type="PANTHER" id="PTHR42069:SF1">
    <property type="entry name" value="MARVEL DOMAIN-CONTAINING PROTEIN"/>
    <property type="match status" value="1"/>
</dbReference>
<organism evidence="4 5">
    <name type="scientific">Trichoderma gamsii</name>
    <dbReference type="NCBI Taxonomy" id="398673"/>
    <lineage>
        <taxon>Eukaryota</taxon>
        <taxon>Fungi</taxon>
        <taxon>Dikarya</taxon>
        <taxon>Ascomycota</taxon>
        <taxon>Pezizomycotina</taxon>
        <taxon>Sordariomycetes</taxon>
        <taxon>Hypocreomycetidae</taxon>
        <taxon>Hypocreales</taxon>
        <taxon>Hypocreaceae</taxon>
        <taxon>Trichoderma</taxon>
    </lineage>
</organism>
<feature type="region of interest" description="Disordered" evidence="2">
    <location>
        <begin position="29"/>
        <end position="110"/>
    </location>
</feature>
<dbReference type="Proteomes" id="UP000236546">
    <property type="component" value="Unassembled WGS sequence"/>
</dbReference>
<comment type="caution">
    <text evidence="4">The sequence shown here is derived from an EMBL/GenBank/DDBJ whole genome shotgun (WGS) entry which is preliminary data.</text>
</comment>
<feature type="transmembrane region" description="Helical" evidence="3">
    <location>
        <begin position="232"/>
        <end position="256"/>
    </location>
</feature>
<dbReference type="AlphaFoldDB" id="A0A2K0TB55"/>
<dbReference type="PANTHER" id="PTHR42069">
    <property type="entry name" value="HYPHAL ANASTAMOSIS-8 PROTEIN"/>
    <property type="match status" value="1"/>
</dbReference>
<dbReference type="EMBL" id="MTYH01000050">
    <property type="protein sequence ID" value="PNP42760.1"/>
    <property type="molecule type" value="Genomic_DNA"/>
</dbReference>